<keyword evidence="1" id="KW-0472">Membrane</keyword>
<dbReference type="Proteomes" id="UP000442469">
    <property type="component" value="Unassembled WGS sequence"/>
</dbReference>
<keyword evidence="1" id="KW-0812">Transmembrane</keyword>
<keyword evidence="4" id="KW-1185">Reference proteome</keyword>
<dbReference type="GeneID" id="77009967"/>
<comment type="caution">
    <text evidence="2">The sequence shown here is derived from an EMBL/GenBank/DDBJ whole genome shotgun (WGS) entry which is preliminary data.</text>
</comment>
<dbReference type="Proteomes" id="UP000029278">
    <property type="component" value="Unassembled WGS sequence"/>
</dbReference>
<keyword evidence="1" id="KW-1133">Transmembrane helix</keyword>
<sequence length="154" mass="16963">MHQDRKEKLAPDSPDWLGKTLAFLSALLGAGAFWYTWYSYQDWMAGTGVPWYGWIRIAFMLLIGVFCLSAALLFIMGKRAGWSVFQTGLMLVPVMLASNLIIVIIRAVIGAFQGKTLPFFEKIISDPKSIAVPGIILALALLGALSKKAPKNEE</sequence>
<feature type="transmembrane region" description="Helical" evidence="1">
    <location>
        <begin position="52"/>
        <end position="76"/>
    </location>
</feature>
<accession>A0A090ZMY1</accession>
<dbReference type="PATRIC" id="fig|44252.3.peg.592"/>
<dbReference type="EMBL" id="JMQA01000008">
    <property type="protein sequence ID" value="KFN11580.1"/>
    <property type="molecule type" value="Genomic_DNA"/>
</dbReference>
<evidence type="ECO:0000313" key="2">
    <source>
        <dbReference type="EMBL" id="KFN11580.1"/>
    </source>
</evidence>
<feature type="transmembrane region" description="Helical" evidence="1">
    <location>
        <begin position="129"/>
        <end position="146"/>
    </location>
</feature>
<organism evidence="2 4">
    <name type="scientific">Paenibacillus macerans</name>
    <name type="common">Bacillus macerans</name>
    <dbReference type="NCBI Taxonomy" id="44252"/>
    <lineage>
        <taxon>Bacteria</taxon>
        <taxon>Bacillati</taxon>
        <taxon>Bacillota</taxon>
        <taxon>Bacilli</taxon>
        <taxon>Bacillales</taxon>
        <taxon>Paenibacillaceae</taxon>
        <taxon>Paenibacillus</taxon>
    </lineage>
</organism>
<dbReference type="HOGENOM" id="CLU_1702513_0_0_9"/>
<feature type="transmembrane region" description="Helical" evidence="1">
    <location>
        <begin position="88"/>
        <end position="109"/>
    </location>
</feature>
<evidence type="ECO:0000256" key="1">
    <source>
        <dbReference type="SAM" id="Phobius"/>
    </source>
</evidence>
<proteinExistence type="predicted"/>
<feature type="transmembrane region" description="Helical" evidence="1">
    <location>
        <begin position="21"/>
        <end position="40"/>
    </location>
</feature>
<protein>
    <submittedName>
        <fullName evidence="2">Putative membrane protein</fullName>
    </submittedName>
</protein>
<dbReference type="AlphaFoldDB" id="A0A090ZMY1"/>
<evidence type="ECO:0000313" key="3">
    <source>
        <dbReference type="EMBL" id="MUG24858.1"/>
    </source>
</evidence>
<reference evidence="3 5" key="2">
    <citation type="submission" date="2019-11" db="EMBL/GenBank/DDBJ databases">
        <title>Draft genome sequences of five Paenibacillus species of dairy origin.</title>
        <authorList>
            <person name="Olajide A.M."/>
            <person name="Chen S."/>
            <person name="Lapointe G."/>
        </authorList>
    </citation>
    <scope>NUCLEOTIDE SEQUENCE [LARGE SCALE GENOMIC DNA]</scope>
    <source>
        <strain evidence="3 5">3CT49</strain>
    </source>
</reference>
<dbReference type="EMBL" id="WNZZ01000018">
    <property type="protein sequence ID" value="MUG24858.1"/>
    <property type="molecule type" value="Genomic_DNA"/>
</dbReference>
<name>A0A090ZMY1_PAEMA</name>
<evidence type="ECO:0000313" key="5">
    <source>
        <dbReference type="Proteomes" id="UP000442469"/>
    </source>
</evidence>
<evidence type="ECO:0000313" key="4">
    <source>
        <dbReference type="Proteomes" id="UP000029278"/>
    </source>
</evidence>
<gene>
    <name evidence="2" type="ORF">DJ90_3782</name>
    <name evidence="3" type="ORF">GNQ08_21045</name>
</gene>
<dbReference type="OrthoDB" id="2612275at2"/>
<dbReference type="RefSeq" id="WP_036626706.1">
    <property type="nucleotide sequence ID" value="NZ_BGML01000007.1"/>
</dbReference>
<reference evidence="2 4" key="1">
    <citation type="submission" date="2014-04" db="EMBL/GenBank/DDBJ databases">
        <authorList>
            <person name="Bishop-Lilly K.A."/>
            <person name="Broomall S.M."/>
            <person name="Chain P.S."/>
            <person name="Chertkov O."/>
            <person name="Coyne S.R."/>
            <person name="Daligault H.E."/>
            <person name="Davenport K.W."/>
            <person name="Erkkila T."/>
            <person name="Frey K.G."/>
            <person name="Gibbons H.S."/>
            <person name="Gu W."/>
            <person name="Jaissle J."/>
            <person name="Johnson S.L."/>
            <person name="Koroleva G.I."/>
            <person name="Ladner J.T."/>
            <person name="Lo C.-C."/>
            <person name="Minogue T.D."/>
            <person name="Munk C."/>
            <person name="Palacios G.F."/>
            <person name="Redden C.L."/>
            <person name="Rosenzweig C.N."/>
            <person name="Scholz M.B."/>
            <person name="Teshima H."/>
            <person name="Xu Y."/>
        </authorList>
    </citation>
    <scope>NUCLEOTIDE SEQUENCE [LARGE SCALE GENOMIC DNA]</scope>
    <source>
        <strain evidence="2 4">8244</strain>
    </source>
</reference>